<accession>A0A1C3NSU5</accession>
<dbReference type="Proteomes" id="UP000199013">
    <property type="component" value="Unassembled WGS sequence"/>
</dbReference>
<dbReference type="EMBL" id="FLUV01000029">
    <property type="protein sequence ID" value="SBW17143.1"/>
    <property type="molecule type" value="Genomic_DNA"/>
</dbReference>
<proteinExistence type="predicted"/>
<gene>
    <name evidence="1" type="ORF">FDG2_0079</name>
</gene>
<evidence type="ECO:0000313" key="1">
    <source>
        <dbReference type="EMBL" id="SBW17143.1"/>
    </source>
</evidence>
<keyword evidence="2" id="KW-1185">Reference proteome</keyword>
<name>A0A1C3NSU5_9ACTN</name>
<protein>
    <submittedName>
        <fullName evidence="1">Uncharacterized protein</fullName>
    </submittedName>
</protein>
<sequence>MAWNGVPAAEDENLSFQAYYVRLNALRQFLSPLGRQMLDAVWESEGPDVMRSFRRSAVIGLVAGDLIRALGLREVTEYPPAIGDWFVHSGVTSYAAASDGNQLATIRLQGGDSITSVVRPECRITNSAAVNMVEQDDVSLVVGRLLSPKKFDLVIAGYRDPLFSLKDTDLLSLSVGQSMLDRLAKENPFPNVLPTVKIESTPDYAALAYAVKDTVERFTEAVEKQGAWRHLYDQNGKPAHETRHQGLFKLFSQLTFGALRISVHPNADHGVGATDLTLDLGEAAHILEFKKDTSTAKILHGLQVQLPRYMDAASTIFGSYVIMCHERDSREVAETIRSAVVPNHVIDTYVVDCRRQTSASKFQG</sequence>
<evidence type="ECO:0000313" key="2">
    <source>
        <dbReference type="Proteomes" id="UP000199013"/>
    </source>
</evidence>
<dbReference type="AlphaFoldDB" id="A0A1C3NSU5"/>
<organism evidence="1 2">
    <name type="scientific">Candidatus Protofrankia californiensis</name>
    <dbReference type="NCBI Taxonomy" id="1839754"/>
    <lineage>
        <taxon>Bacteria</taxon>
        <taxon>Bacillati</taxon>
        <taxon>Actinomycetota</taxon>
        <taxon>Actinomycetes</taxon>
        <taxon>Frankiales</taxon>
        <taxon>Frankiaceae</taxon>
        <taxon>Protofrankia</taxon>
    </lineage>
</organism>
<reference evidence="2" key="1">
    <citation type="submission" date="2016-02" db="EMBL/GenBank/DDBJ databases">
        <authorList>
            <person name="Wibberg D."/>
        </authorList>
    </citation>
    <scope>NUCLEOTIDE SEQUENCE [LARGE SCALE GENOMIC DNA]</scope>
</reference>